<evidence type="ECO:0000256" key="5">
    <source>
        <dbReference type="ARBA" id="ARBA00022741"/>
    </source>
</evidence>
<evidence type="ECO:0000256" key="8">
    <source>
        <dbReference type="ARBA" id="ARBA00023012"/>
    </source>
</evidence>
<evidence type="ECO:0000313" key="12">
    <source>
        <dbReference type="EMBL" id="SMQ76195.1"/>
    </source>
</evidence>
<evidence type="ECO:0000256" key="6">
    <source>
        <dbReference type="ARBA" id="ARBA00022777"/>
    </source>
</evidence>
<dbReference type="InterPro" id="IPR036097">
    <property type="entry name" value="HisK_dim/P_sf"/>
</dbReference>
<dbReference type="PROSITE" id="PS50113">
    <property type="entry name" value="PAC"/>
    <property type="match status" value="1"/>
</dbReference>
<feature type="domain" description="PAC" evidence="11">
    <location>
        <begin position="214"/>
        <end position="265"/>
    </location>
</feature>
<proteinExistence type="predicted"/>
<name>A0A1Y6FMS0_9SPHN</name>
<evidence type="ECO:0000256" key="2">
    <source>
        <dbReference type="ARBA" id="ARBA00012438"/>
    </source>
</evidence>
<dbReference type="EMBL" id="FXWL01000002">
    <property type="protein sequence ID" value="SMQ76195.1"/>
    <property type="molecule type" value="Genomic_DNA"/>
</dbReference>
<dbReference type="EC" id="2.7.13.3" evidence="2"/>
<dbReference type="Proteomes" id="UP000194469">
    <property type="component" value="Unassembled WGS sequence"/>
</dbReference>
<dbReference type="PANTHER" id="PTHR43065:SF10">
    <property type="entry name" value="PEROXIDE STRESS-ACTIVATED HISTIDINE KINASE MAK3"/>
    <property type="match status" value="1"/>
</dbReference>
<keyword evidence="8" id="KW-0902">Two-component regulatory system</keyword>
<evidence type="ECO:0000256" key="7">
    <source>
        <dbReference type="ARBA" id="ARBA00022840"/>
    </source>
</evidence>
<evidence type="ECO:0000259" key="11">
    <source>
        <dbReference type="PROSITE" id="PS50113"/>
    </source>
</evidence>
<keyword evidence="7" id="KW-0067">ATP-binding</keyword>
<evidence type="ECO:0000256" key="1">
    <source>
        <dbReference type="ARBA" id="ARBA00000085"/>
    </source>
</evidence>
<keyword evidence="3" id="KW-0597">Phosphoprotein</keyword>
<dbReference type="InterPro" id="IPR004358">
    <property type="entry name" value="Sig_transdc_His_kin-like_C"/>
</dbReference>
<dbReference type="CDD" id="cd00082">
    <property type="entry name" value="HisKA"/>
    <property type="match status" value="1"/>
</dbReference>
<keyword evidence="9" id="KW-1133">Transmembrane helix</keyword>
<dbReference type="Pfam" id="PF08448">
    <property type="entry name" value="PAS_4"/>
    <property type="match status" value="1"/>
</dbReference>
<dbReference type="SUPFAM" id="SSF47384">
    <property type="entry name" value="Homodimeric domain of signal transducing histidine kinase"/>
    <property type="match status" value="1"/>
</dbReference>
<dbReference type="RefSeq" id="WP_381454154.1">
    <property type="nucleotide sequence ID" value="NZ_JBHUNO010000001.1"/>
</dbReference>
<gene>
    <name evidence="12" type="ORF">SAMN06295984_1640</name>
</gene>
<feature type="transmembrane region" description="Helical" evidence="9">
    <location>
        <begin position="58"/>
        <end position="76"/>
    </location>
</feature>
<dbReference type="Gene3D" id="3.30.565.10">
    <property type="entry name" value="Histidine kinase-like ATPase, C-terminal domain"/>
    <property type="match status" value="1"/>
</dbReference>
<dbReference type="InterPro" id="IPR003594">
    <property type="entry name" value="HATPase_dom"/>
</dbReference>
<dbReference type="InterPro" id="IPR013656">
    <property type="entry name" value="PAS_4"/>
</dbReference>
<dbReference type="AlphaFoldDB" id="A0A1Y6FMS0"/>
<dbReference type="NCBIfam" id="TIGR00229">
    <property type="entry name" value="sensory_box"/>
    <property type="match status" value="1"/>
</dbReference>
<dbReference type="SUPFAM" id="SSF55874">
    <property type="entry name" value="ATPase domain of HSP90 chaperone/DNA topoisomerase II/histidine kinase"/>
    <property type="match status" value="1"/>
</dbReference>
<feature type="domain" description="Histidine kinase" evidence="10">
    <location>
        <begin position="285"/>
        <end position="499"/>
    </location>
</feature>
<dbReference type="InterPro" id="IPR005467">
    <property type="entry name" value="His_kinase_dom"/>
</dbReference>
<keyword evidence="13" id="KW-1185">Reference proteome</keyword>
<keyword evidence="5" id="KW-0547">Nucleotide-binding</keyword>
<dbReference type="SMART" id="SM00388">
    <property type="entry name" value="HisKA"/>
    <property type="match status" value="1"/>
</dbReference>
<sequence length="505" mass="53911">MRGDADARRLGARLHGAMAATLALVIFALDILSPLQGAVAVLYTTVVLVASRSQMRALIWAAGSLTILLAVAGYYISHWGEPLDSAAMRLAVSLVAIGITTLLCVRHQLLAEARRRSETRYRTIFNAAGLPIWESDWSAAHSLLADVDEPEPARIQRAARAAVIRDANEAAARLFGLKGRDALVGQTLAPHHTPAAEATFGDIARALTSGDQTIEQETQFLDASGEPVDVLLRVTIPPGSDGWGRVLVMALDITERKRAQARLAQSQAELTHVSRLTTLGQLAASIAHEVNQPLSAVVTYAKSGKRWLAREAPDAAEVSDCLDHIAANGTRAADVIARIRDVARKADPRREAIALAPLIEETVALLQRDLQTHAVAIKLTVAGDLPRVAGDRVQIQQVLMNLMLNAEQAMGEVPVDRRTLDLKARRDGDAVKIDVCDAGTGIAADPESLFAPFFTTKTTGLGMGLSICRSIIEQHGGTLGAANNGGRGATFWFRLPIAPEGAEAI</sequence>
<dbReference type="InterPro" id="IPR036890">
    <property type="entry name" value="HATPase_C_sf"/>
</dbReference>
<reference evidence="13" key="1">
    <citation type="submission" date="2017-04" db="EMBL/GenBank/DDBJ databases">
        <authorList>
            <person name="Varghese N."/>
            <person name="Submissions S."/>
        </authorList>
    </citation>
    <scope>NUCLEOTIDE SEQUENCE [LARGE SCALE GENOMIC DNA]</scope>
    <source>
        <strain evidence="13">UI2</strain>
    </source>
</reference>
<dbReference type="InterPro" id="IPR035965">
    <property type="entry name" value="PAS-like_dom_sf"/>
</dbReference>
<organism evidence="12 13">
    <name type="scientific">Sphingopyxis terrae subsp. ummariensis</name>
    <dbReference type="NCBI Taxonomy" id="429001"/>
    <lineage>
        <taxon>Bacteria</taxon>
        <taxon>Pseudomonadati</taxon>
        <taxon>Pseudomonadota</taxon>
        <taxon>Alphaproteobacteria</taxon>
        <taxon>Sphingomonadales</taxon>
        <taxon>Sphingomonadaceae</taxon>
        <taxon>Sphingopyxis</taxon>
    </lineage>
</organism>
<dbReference type="PRINTS" id="PR00344">
    <property type="entry name" value="BCTRLSENSOR"/>
</dbReference>
<dbReference type="Gene3D" id="3.30.450.20">
    <property type="entry name" value="PAS domain"/>
    <property type="match status" value="1"/>
</dbReference>
<keyword evidence="6" id="KW-0418">Kinase</keyword>
<evidence type="ECO:0000256" key="3">
    <source>
        <dbReference type="ARBA" id="ARBA00022553"/>
    </source>
</evidence>
<keyword evidence="9" id="KW-0812">Transmembrane</keyword>
<dbReference type="InterPro" id="IPR000700">
    <property type="entry name" value="PAS-assoc_C"/>
</dbReference>
<dbReference type="GO" id="GO:0005524">
    <property type="term" value="F:ATP binding"/>
    <property type="evidence" value="ECO:0007669"/>
    <property type="project" value="UniProtKB-KW"/>
</dbReference>
<keyword evidence="4" id="KW-0808">Transferase</keyword>
<protein>
    <recommendedName>
        <fullName evidence="2">histidine kinase</fullName>
        <ecNumber evidence="2">2.7.13.3</ecNumber>
    </recommendedName>
</protein>
<dbReference type="InterPro" id="IPR000014">
    <property type="entry name" value="PAS"/>
</dbReference>
<dbReference type="Pfam" id="PF00512">
    <property type="entry name" value="HisKA"/>
    <property type="match status" value="1"/>
</dbReference>
<dbReference type="InterPro" id="IPR003661">
    <property type="entry name" value="HisK_dim/P_dom"/>
</dbReference>
<comment type="catalytic activity">
    <reaction evidence="1">
        <text>ATP + protein L-histidine = ADP + protein N-phospho-L-histidine.</text>
        <dbReference type="EC" id="2.7.13.3"/>
    </reaction>
</comment>
<dbReference type="PROSITE" id="PS50109">
    <property type="entry name" value="HIS_KIN"/>
    <property type="match status" value="1"/>
</dbReference>
<evidence type="ECO:0000259" key="10">
    <source>
        <dbReference type="PROSITE" id="PS50109"/>
    </source>
</evidence>
<feature type="transmembrane region" description="Helical" evidence="9">
    <location>
        <begin position="88"/>
        <end position="105"/>
    </location>
</feature>
<evidence type="ECO:0000256" key="9">
    <source>
        <dbReference type="SAM" id="Phobius"/>
    </source>
</evidence>
<dbReference type="PANTHER" id="PTHR43065">
    <property type="entry name" value="SENSOR HISTIDINE KINASE"/>
    <property type="match status" value="1"/>
</dbReference>
<dbReference type="SUPFAM" id="SSF55785">
    <property type="entry name" value="PYP-like sensor domain (PAS domain)"/>
    <property type="match status" value="1"/>
</dbReference>
<dbReference type="Pfam" id="PF02518">
    <property type="entry name" value="HATPase_c"/>
    <property type="match status" value="1"/>
</dbReference>
<accession>A0A1Y6FMS0</accession>
<evidence type="ECO:0000313" key="13">
    <source>
        <dbReference type="Proteomes" id="UP000194469"/>
    </source>
</evidence>
<keyword evidence="9" id="KW-0472">Membrane</keyword>
<dbReference type="SMART" id="SM00387">
    <property type="entry name" value="HATPase_c"/>
    <property type="match status" value="1"/>
</dbReference>
<dbReference type="GO" id="GO:0000155">
    <property type="term" value="F:phosphorelay sensor kinase activity"/>
    <property type="evidence" value="ECO:0007669"/>
    <property type="project" value="InterPro"/>
</dbReference>
<evidence type="ECO:0000256" key="4">
    <source>
        <dbReference type="ARBA" id="ARBA00022679"/>
    </source>
</evidence>
<dbReference type="Gene3D" id="1.10.287.130">
    <property type="match status" value="1"/>
</dbReference>